<name>A0A174AZ68_9FIRM</name>
<accession>A0A174AZ68</accession>
<proteinExistence type="predicted"/>
<feature type="transmembrane region" description="Helical" evidence="1">
    <location>
        <begin position="57"/>
        <end position="75"/>
    </location>
</feature>
<evidence type="ECO:0000313" key="2">
    <source>
        <dbReference type="EMBL" id="CUN92800.1"/>
    </source>
</evidence>
<keyword evidence="1" id="KW-0812">Transmembrane</keyword>
<keyword evidence="1" id="KW-1133">Transmembrane helix</keyword>
<dbReference type="AlphaFoldDB" id="A0A174AZ68"/>
<evidence type="ECO:0000313" key="3">
    <source>
        <dbReference type="Proteomes" id="UP000095431"/>
    </source>
</evidence>
<evidence type="ECO:0000256" key="1">
    <source>
        <dbReference type="SAM" id="Phobius"/>
    </source>
</evidence>
<dbReference type="RefSeq" id="WP_055200055.1">
    <property type="nucleotide sequence ID" value="NZ_BTHH01000009.1"/>
</dbReference>
<sequence length="118" mass="14115">MDVRKVQDMRKNVEHQYITEDSKTRIYLSVVREFNEKEYEKYSQKKKRAKMKKRIRFLKRLMVYIIPTAISLIFFGYLSDMLCAIRGSAELGSEWIAIPIMWVWIHALVRFAVGDDAY</sequence>
<organism evidence="2 3">
    <name type="scientific">Blautia wexlerae</name>
    <dbReference type="NCBI Taxonomy" id="418240"/>
    <lineage>
        <taxon>Bacteria</taxon>
        <taxon>Bacillati</taxon>
        <taxon>Bacillota</taxon>
        <taxon>Clostridia</taxon>
        <taxon>Lachnospirales</taxon>
        <taxon>Lachnospiraceae</taxon>
        <taxon>Blautia</taxon>
    </lineage>
</organism>
<dbReference type="Proteomes" id="UP000095431">
    <property type="component" value="Unassembled WGS sequence"/>
</dbReference>
<dbReference type="EMBL" id="CYZN01000008">
    <property type="protein sequence ID" value="CUN92800.1"/>
    <property type="molecule type" value="Genomic_DNA"/>
</dbReference>
<protein>
    <submittedName>
        <fullName evidence="2">Uncharacterized protein</fullName>
    </submittedName>
</protein>
<keyword evidence="1" id="KW-0472">Membrane</keyword>
<feature type="transmembrane region" description="Helical" evidence="1">
    <location>
        <begin position="95"/>
        <end position="113"/>
    </location>
</feature>
<gene>
    <name evidence="2" type="ORF">ERS852478_01397</name>
</gene>
<reference evidence="2 3" key="1">
    <citation type="submission" date="2015-09" db="EMBL/GenBank/DDBJ databases">
        <authorList>
            <consortium name="Pathogen Informatics"/>
        </authorList>
    </citation>
    <scope>NUCLEOTIDE SEQUENCE [LARGE SCALE GENOMIC DNA]</scope>
    <source>
        <strain evidence="2 3">2789STDY5834863</strain>
    </source>
</reference>